<evidence type="ECO:0000256" key="1">
    <source>
        <dbReference type="ARBA" id="ARBA00010745"/>
    </source>
</evidence>
<dbReference type="InterPro" id="IPR000218">
    <property type="entry name" value="Ribosomal_uL14"/>
</dbReference>
<dbReference type="EMBL" id="UYYB01020333">
    <property type="protein sequence ID" value="VDM71422.1"/>
    <property type="molecule type" value="Genomic_DNA"/>
</dbReference>
<reference evidence="4 5" key="1">
    <citation type="submission" date="2018-11" db="EMBL/GenBank/DDBJ databases">
        <authorList>
            <consortium name="Pathogen Informatics"/>
        </authorList>
    </citation>
    <scope>NUCLEOTIDE SEQUENCE [LARGE SCALE GENOMIC DNA]</scope>
</reference>
<keyword evidence="3" id="KW-0687">Ribonucleoprotein</keyword>
<dbReference type="OrthoDB" id="274765at2759"/>
<keyword evidence="2" id="KW-0689">Ribosomal protein</keyword>
<evidence type="ECO:0000313" key="4">
    <source>
        <dbReference type="EMBL" id="VDM71422.1"/>
    </source>
</evidence>
<comment type="similarity">
    <text evidence="1">Belongs to the universal ribosomal protein uL14 family.</text>
</comment>
<dbReference type="InterPro" id="IPR036853">
    <property type="entry name" value="Ribosomal_uL14_sf"/>
</dbReference>
<evidence type="ECO:0000313" key="5">
    <source>
        <dbReference type="Proteomes" id="UP000270094"/>
    </source>
</evidence>
<dbReference type="GO" id="GO:0003735">
    <property type="term" value="F:structural constituent of ribosome"/>
    <property type="evidence" value="ECO:0007669"/>
    <property type="project" value="InterPro"/>
</dbReference>
<sequence>MRKAYVVGANTHVHLRKHGIPVTDTNNIVLLDEEGNPLGNRITIPIPVKLLEKKDKPQFAKVLALANKNKATSISSTVTTKTSFVHR</sequence>
<dbReference type="GO" id="GO:0005840">
    <property type="term" value="C:ribosome"/>
    <property type="evidence" value="ECO:0007669"/>
    <property type="project" value="UniProtKB-KW"/>
</dbReference>
<name>A0A3P7KW52_STRVU</name>
<keyword evidence="5" id="KW-1185">Reference proteome</keyword>
<dbReference type="Pfam" id="PF00238">
    <property type="entry name" value="Ribosomal_L14"/>
    <property type="match status" value="1"/>
</dbReference>
<dbReference type="SUPFAM" id="SSF50193">
    <property type="entry name" value="Ribosomal protein L14"/>
    <property type="match status" value="1"/>
</dbReference>
<protein>
    <submittedName>
        <fullName evidence="4">Uncharacterized protein</fullName>
    </submittedName>
</protein>
<dbReference type="Proteomes" id="UP000270094">
    <property type="component" value="Unassembled WGS sequence"/>
</dbReference>
<accession>A0A3P7KW52</accession>
<evidence type="ECO:0000256" key="2">
    <source>
        <dbReference type="ARBA" id="ARBA00022980"/>
    </source>
</evidence>
<organism evidence="4 5">
    <name type="scientific">Strongylus vulgaris</name>
    <name type="common">Blood worm</name>
    <dbReference type="NCBI Taxonomy" id="40348"/>
    <lineage>
        <taxon>Eukaryota</taxon>
        <taxon>Metazoa</taxon>
        <taxon>Ecdysozoa</taxon>
        <taxon>Nematoda</taxon>
        <taxon>Chromadorea</taxon>
        <taxon>Rhabditida</taxon>
        <taxon>Rhabditina</taxon>
        <taxon>Rhabditomorpha</taxon>
        <taxon>Strongyloidea</taxon>
        <taxon>Strongylidae</taxon>
        <taxon>Strongylus</taxon>
    </lineage>
</organism>
<dbReference type="AlphaFoldDB" id="A0A3P7KW52"/>
<dbReference type="GO" id="GO:1990904">
    <property type="term" value="C:ribonucleoprotein complex"/>
    <property type="evidence" value="ECO:0007669"/>
    <property type="project" value="UniProtKB-KW"/>
</dbReference>
<gene>
    <name evidence="4" type="ORF">SVUK_LOCUS6420</name>
</gene>
<evidence type="ECO:0000256" key="3">
    <source>
        <dbReference type="ARBA" id="ARBA00023274"/>
    </source>
</evidence>
<dbReference type="GO" id="GO:0006412">
    <property type="term" value="P:translation"/>
    <property type="evidence" value="ECO:0007669"/>
    <property type="project" value="InterPro"/>
</dbReference>
<proteinExistence type="inferred from homology"/>
<dbReference type="Gene3D" id="2.40.150.20">
    <property type="entry name" value="Ribosomal protein L14"/>
    <property type="match status" value="1"/>
</dbReference>